<evidence type="ECO:0000313" key="5">
    <source>
        <dbReference type="Proteomes" id="UP000193978"/>
    </source>
</evidence>
<dbReference type="OrthoDB" id="186587at2"/>
<organism evidence="4 5">
    <name type="scientific">Methylocystis bryophila</name>
    <dbReference type="NCBI Taxonomy" id="655015"/>
    <lineage>
        <taxon>Bacteria</taxon>
        <taxon>Pseudomonadati</taxon>
        <taxon>Pseudomonadota</taxon>
        <taxon>Alphaproteobacteria</taxon>
        <taxon>Hyphomicrobiales</taxon>
        <taxon>Methylocystaceae</taxon>
        <taxon>Methylocystis</taxon>
    </lineage>
</organism>
<dbReference type="Gene3D" id="3.40.50.880">
    <property type="match status" value="1"/>
</dbReference>
<dbReference type="GO" id="GO:0043565">
    <property type="term" value="F:sequence-specific DNA binding"/>
    <property type="evidence" value="ECO:0007669"/>
    <property type="project" value="InterPro"/>
</dbReference>
<evidence type="ECO:0000259" key="3">
    <source>
        <dbReference type="PROSITE" id="PS01124"/>
    </source>
</evidence>
<dbReference type="EMBL" id="CP019948">
    <property type="protein sequence ID" value="ARN82624.1"/>
    <property type="molecule type" value="Genomic_DNA"/>
</dbReference>
<reference evidence="4 5" key="1">
    <citation type="submission" date="2017-02" db="EMBL/GenBank/DDBJ databases">
        <authorList>
            <person name="Peterson S.W."/>
        </authorList>
    </citation>
    <scope>NUCLEOTIDE SEQUENCE [LARGE SCALE GENOMIC DNA]</scope>
    <source>
        <strain evidence="4 5">S285</strain>
    </source>
</reference>
<dbReference type="AlphaFoldDB" id="A0A1W6MYG2"/>
<dbReference type="SUPFAM" id="SSF46689">
    <property type="entry name" value="Homeodomain-like"/>
    <property type="match status" value="2"/>
</dbReference>
<dbReference type="CDD" id="cd03137">
    <property type="entry name" value="GATase1_AraC_1"/>
    <property type="match status" value="1"/>
</dbReference>
<dbReference type="PROSITE" id="PS01124">
    <property type="entry name" value="HTH_ARAC_FAMILY_2"/>
    <property type="match status" value="1"/>
</dbReference>
<dbReference type="GO" id="GO:0003700">
    <property type="term" value="F:DNA-binding transcription factor activity"/>
    <property type="evidence" value="ECO:0007669"/>
    <property type="project" value="InterPro"/>
</dbReference>
<dbReference type="InterPro" id="IPR018060">
    <property type="entry name" value="HTH_AraC"/>
</dbReference>
<dbReference type="Gene3D" id="1.10.10.60">
    <property type="entry name" value="Homeodomain-like"/>
    <property type="match status" value="1"/>
</dbReference>
<feature type="domain" description="HTH araC/xylS-type" evidence="3">
    <location>
        <begin position="214"/>
        <end position="312"/>
    </location>
</feature>
<proteinExistence type="predicted"/>
<dbReference type="SMART" id="SM00342">
    <property type="entry name" value="HTH_ARAC"/>
    <property type="match status" value="1"/>
</dbReference>
<dbReference type="InterPro" id="IPR052158">
    <property type="entry name" value="INH-QAR"/>
</dbReference>
<evidence type="ECO:0000256" key="2">
    <source>
        <dbReference type="ARBA" id="ARBA00023163"/>
    </source>
</evidence>
<dbReference type="STRING" id="655015.B1812_17720"/>
<dbReference type="Proteomes" id="UP000193978">
    <property type="component" value="Chromosome"/>
</dbReference>
<protein>
    <submittedName>
        <fullName evidence="4">AraC family transcriptional regulator</fullName>
    </submittedName>
</protein>
<dbReference type="PANTHER" id="PTHR43130">
    <property type="entry name" value="ARAC-FAMILY TRANSCRIPTIONAL REGULATOR"/>
    <property type="match status" value="1"/>
</dbReference>
<dbReference type="SUPFAM" id="SSF52317">
    <property type="entry name" value="Class I glutamine amidotransferase-like"/>
    <property type="match status" value="1"/>
</dbReference>
<keyword evidence="2" id="KW-0804">Transcription</keyword>
<dbReference type="KEGG" id="mbry:B1812_17720"/>
<sequence>MTRTIAFFLFDDFQLLDATGPIAAFEIASQSAGDGAYRIVLAGKASGRARASVGVTLDIEALSSVETIDTLIVAGGVGTSRAMACEETLQSIREANKRAHRLCSVCTGSFILAAAGLLDGLAATTHWEAASEFVRRFPKVRMQADRIYVRQERIWTAAGVSAGIDLALALIAEDLGEEIAKRTARGMVVYHRRPGGQSQFSALLELSSPDNRFSDLLDKVRGRLDHRWTVEALAEEAHMTPRHLSRAFAAATGMSPAKAVERLRLESARERIEAGVEPIEIVAVKAGFGDTHRMRRAFIQSFGAPPQSLRRQARASAS</sequence>
<evidence type="ECO:0000256" key="1">
    <source>
        <dbReference type="ARBA" id="ARBA00023015"/>
    </source>
</evidence>
<dbReference type="PANTHER" id="PTHR43130:SF3">
    <property type="entry name" value="HTH-TYPE TRANSCRIPTIONAL REGULATOR RV1931C"/>
    <property type="match status" value="1"/>
</dbReference>
<dbReference type="RefSeq" id="WP_085772755.1">
    <property type="nucleotide sequence ID" value="NZ_AP027149.1"/>
</dbReference>
<dbReference type="InterPro" id="IPR029062">
    <property type="entry name" value="Class_I_gatase-like"/>
</dbReference>
<evidence type="ECO:0000313" key="4">
    <source>
        <dbReference type="EMBL" id="ARN82624.1"/>
    </source>
</evidence>
<dbReference type="InterPro" id="IPR009057">
    <property type="entry name" value="Homeodomain-like_sf"/>
</dbReference>
<keyword evidence="1" id="KW-0805">Transcription regulation</keyword>
<dbReference type="InterPro" id="IPR002818">
    <property type="entry name" value="DJ-1/PfpI"/>
</dbReference>
<keyword evidence="5" id="KW-1185">Reference proteome</keyword>
<dbReference type="Pfam" id="PF01965">
    <property type="entry name" value="DJ-1_PfpI"/>
    <property type="match status" value="1"/>
</dbReference>
<name>A0A1W6MYG2_9HYPH</name>
<dbReference type="Pfam" id="PF12833">
    <property type="entry name" value="HTH_18"/>
    <property type="match status" value="1"/>
</dbReference>
<gene>
    <name evidence="4" type="ORF">B1812_17720</name>
</gene>
<accession>A0A1W6MYG2</accession>